<dbReference type="EMBL" id="AP026978">
    <property type="protein sequence ID" value="BDT98935.1"/>
    <property type="molecule type" value="Genomic_DNA"/>
</dbReference>
<dbReference type="NCBIfam" id="TIGR02246">
    <property type="entry name" value="SgcJ/EcaC family oxidoreductase"/>
    <property type="match status" value="1"/>
</dbReference>
<dbReference type="InterPro" id="IPR011944">
    <property type="entry name" value="Steroid_delta5-4_isomerase"/>
</dbReference>
<keyword evidence="3" id="KW-1185">Reference proteome</keyword>
<accession>A0ABN6U116</accession>
<dbReference type="SUPFAM" id="SSF54427">
    <property type="entry name" value="NTF2-like"/>
    <property type="match status" value="1"/>
</dbReference>
<evidence type="ECO:0000259" key="1">
    <source>
        <dbReference type="Pfam" id="PF14534"/>
    </source>
</evidence>
<dbReference type="Proteomes" id="UP001317870">
    <property type="component" value="Chromosome"/>
</dbReference>
<dbReference type="Gene3D" id="3.10.450.50">
    <property type="match status" value="1"/>
</dbReference>
<gene>
    <name evidence="2" type="ORF">IFM12276_19640</name>
</gene>
<feature type="domain" description="DUF4440" evidence="1">
    <location>
        <begin position="25"/>
        <end position="137"/>
    </location>
</feature>
<evidence type="ECO:0000313" key="2">
    <source>
        <dbReference type="EMBL" id="BDT98935.1"/>
    </source>
</evidence>
<dbReference type="RefSeq" id="WP_281879007.1">
    <property type="nucleotide sequence ID" value="NZ_AP026978.1"/>
</dbReference>
<dbReference type="InterPro" id="IPR032710">
    <property type="entry name" value="NTF2-like_dom_sf"/>
</dbReference>
<name>A0ABN6U116_9NOCA</name>
<evidence type="ECO:0000313" key="3">
    <source>
        <dbReference type="Proteomes" id="UP001317870"/>
    </source>
</evidence>
<proteinExistence type="predicted"/>
<protein>
    <recommendedName>
        <fullName evidence="1">DUF4440 domain-containing protein</fullName>
    </recommendedName>
</protein>
<sequence>MSTTASTPPLVEDTTVDHSDDIAAIRQIVANAETGFNTNDADLLSADFTANAAVVNAMGTLITGFDALLDSNRRGLAGFLRDQCARYEIADITFLRPDVAIAHKRAWATTPDGELIEHDHAMIALYVFVKEGERWHIAARQNTLVPKAE</sequence>
<organism evidence="2 3">
    <name type="scientific">Nocardia sputorum</name>
    <dbReference type="NCBI Taxonomy" id="2984338"/>
    <lineage>
        <taxon>Bacteria</taxon>
        <taxon>Bacillati</taxon>
        <taxon>Actinomycetota</taxon>
        <taxon>Actinomycetes</taxon>
        <taxon>Mycobacteriales</taxon>
        <taxon>Nocardiaceae</taxon>
        <taxon>Nocardia</taxon>
    </lineage>
</organism>
<reference evidence="2 3" key="1">
    <citation type="submission" date="2022-11" db="EMBL/GenBank/DDBJ databases">
        <title>Genome Sequencing of Nocardia sp. ON39_IFM12276 and assembly.</title>
        <authorList>
            <person name="Shimojima M."/>
            <person name="Toyokawa M."/>
            <person name="Uesaka K."/>
        </authorList>
    </citation>
    <scope>NUCLEOTIDE SEQUENCE [LARGE SCALE GENOMIC DNA]</scope>
    <source>
        <strain evidence="2 3">IFM 12276</strain>
    </source>
</reference>
<dbReference type="InterPro" id="IPR027843">
    <property type="entry name" value="DUF4440"/>
</dbReference>
<dbReference type="Pfam" id="PF14534">
    <property type="entry name" value="DUF4440"/>
    <property type="match status" value="1"/>
</dbReference>